<dbReference type="InterPro" id="IPR020818">
    <property type="entry name" value="Chaperonin_GroES"/>
</dbReference>
<dbReference type="Gene3D" id="2.30.33.40">
    <property type="entry name" value="GroES chaperonin"/>
    <property type="match status" value="1"/>
</dbReference>
<keyword evidence="5" id="KW-0809">Transit peptide</keyword>
<dbReference type="Proteomes" id="UP000516437">
    <property type="component" value="Chromosome 1"/>
</dbReference>
<evidence type="ECO:0000313" key="10">
    <source>
        <dbReference type="Proteomes" id="UP000516437"/>
    </source>
</evidence>
<dbReference type="InterPro" id="IPR037124">
    <property type="entry name" value="Chaperonin_GroES_sf"/>
</dbReference>
<gene>
    <name evidence="9" type="ORF">CJ030_MR1G017978</name>
</gene>
<evidence type="ECO:0000256" key="4">
    <source>
        <dbReference type="ARBA" id="ARBA00022640"/>
    </source>
</evidence>
<dbReference type="PANTHER" id="PTHR34954:SF3">
    <property type="entry name" value="EXPRESSED PROTEIN"/>
    <property type="match status" value="1"/>
</dbReference>
<dbReference type="GO" id="GO:1990052">
    <property type="term" value="P:ER to chloroplast lipid transport"/>
    <property type="evidence" value="ECO:0007669"/>
    <property type="project" value="InterPro"/>
</dbReference>
<keyword evidence="3" id="KW-0150">Chloroplast</keyword>
<keyword evidence="8" id="KW-0472">Membrane</keyword>
<dbReference type="GO" id="GO:0009941">
    <property type="term" value="C:chloroplast envelope"/>
    <property type="evidence" value="ECO:0007669"/>
    <property type="project" value="TreeGrafter"/>
</dbReference>
<dbReference type="GO" id="GO:0005524">
    <property type="term" value="F:ATP binding"/>
    <property type="evidence" value="ECO:0007669"/>
    <property type="project" value="InterPro"/>
</dbReference>
<dbReference type="GO" id="GO:0044183">
    <property type="term" value="F:protein folding chaperone"/>
    <property type="evidence" value="ECO:0007669"/>
    <property type="project" value="InterPro"/>
</dbReference>
<proteinExistence type="inferred from homology"/>
<dbReference type="OrthoDB" id="512148at2759"/>
<dbReference type="InterPro" id="IPR011032">
    <property type="entry name" value="GroES-like_sf"/>
</dbReference>
<accession>A0A6A1WIS8</accession>
<dbReference type="AlphaFoldDB" id="A0A6A1WIS8"/>
<dbReference type="GO" id="GO:0070300">
    <property type="term" value="F:phosphatidic acid binding"/>
    <property type="evidence" value="ECO:0007669"/>
    <property type="project" value="InterPro"/>
</dbReference>
<dbReference type="FunFam" id="2.30.33.40:FF:000008">
    <property type="entry name" value="10 kDa chaperonin"/>
    <property type="match status" value="1"/>
</dbReference>
<comment type="function">
    <text evidence="7">Functions as a co-chaperone for protein folding in chloroplasts.</text>
</comment>
<feature type="transmembrane region" description="Helical" evidence="8">
    <location>
        <begin position="91"/>
        <end position="114"/>
    </location>
</feature>
<keyword evidence="8" id="KW-0812">Transmembrane</keyword>
<protein>
    <submittedName>
        <fullName evidence="9">Protein TRIGALACTOSYLDIACYLGLYCEROL 4, chloroplastic</fullName>
    </submittedName>
</protein>
<comment type="similarity">
    <text evidence="2">Belongs to the GroES chaperonin family.</text>
</comment>
<comment type="subcellular location">
    <subcellularLocation>
        <location evidence="1">Plastid</location>
        <location evidence="1">Chloroplast</location>
    </subcellularLocation>
</comment>
<evidence type="ECO:0000256" key="5">
    <source>
        <dbReference type="ARBA" id="ARBA00022946"/>
    </source>
</evidence>
<evidence type="ECO:0000256" key="8">
    <source>
        <dbReference type="SAM" id="Phobius"/>
    </source>
</evidence>
<evidence type="ECO:0000256" key="2">
    <source>
        <dbReference type="ARBA" id="ARBA00006975"/>
    </source>
</evidence>
<sequence length="533" mass="59154">MANLRTAIDSAFWDLNVSSPRTLDGSAKAIPGEPFPLDGARASRVLRVQQLSLLGNGFPLGIIPSYGPAAHKELGSFSLQTLLLRPATSRWLVVMNLFFVGFYFVAYRCVWFLGNYVLCFLSGTMWGMGKLPLHDITFEAAWPELFIDHKGQYWEVPESMSLDLSSLVSESGFRYRLGLHKNSGHPHALNATNGEAPLSLTPGFCAKAAFSYEKSRDFWRQKEKKEDLIEKTEEGWYMRPSYDVRLKEPRSAISGTIGIFCQDVSVCLVGNCYYWSYLIYDVDSGGTSAAWFGGRESSVAAAPRGDGDISLNAKKRNPLSADLFGSVCYTFQHGRFRKLYGDLTRIDARLDICSASAFATRVLNGLKKSSIDRAENPASSPRLNLIFQQQVAQLEAVYLLYIALYLYEMIEVTWTSLIDTASLVFAGLRRNSLTVNAISKTWEPTKVVPQADRVLIRLENLPEKSAGGVLLPKSAVKFERYLMGEILSVGSEVGEVEAGKKVLFSDVTAYEVDLGTDDKHCFCKSSDLLAVVE</sequence>
<evidence type="ECO:0000256" key="6">
    <source>
        <dbReference type="ARBA" id="ARBA00023186"/>
    </source>
</evidence>
<evidence type="ECO:0000256" key="7">
    <source>
        <dbReference type="ARBA" id="ARBA00055769"/>
    </source>
</evidence>
<reference evidence="9 10" key="1">
    <citation type="journal article" date="2019" name="Plant Biotechnol. J.">
        <title>The red bayberry genome and genetic basis of sex determination.</title>
        <authorList>
            <person name="Jia H.M."/>
            <person name="Jia H.J."/>
            <person name="Cai Q.L."/>
            <person name="Wang Y."/>
            <person name="Zhao H.B."/>
            <person name="Yang W.F."/>
            <person name="Wang G.Y."/>
            <person name="Li Y.H."/>
            <person name="Zhan D.L."/>
            <person name="Shen Y.T."/>
            <person name="Niu Q.F."/>
            <person name="Chang L."/>
            <person name="Qiu J."/>
            <person name="Zhao L."/>
            <person name="Xie H.B."/>
            <person name="Fu W.Y."/>
            <person name="Jin J."/>
            <person name="Li X.W."/>
            <person name="Jiao Y."/>
            <person name="Zhou C.C."/>
            <person name="Tu T."/>
            <person name="Chai C.Y."/>
            <person name="Gao J.L."/>
            <person name="Fan L.J."/>
            <person name="van de Weg E."/>
            <person name="Wang J.Y."/>
            <person name="Gao Z.S."/>
        </authorList>
    </citation>
    <scope>NUCLEOTIDE SEQUENCE [LARGE SCALE GENOMIC DNA]</scope>
    <source>
        <tissue evidence="9">Leaves</tissue>
    </source>
</reference>
<evidence type="ECO:0000313" key="9">
    <source>
        <dbReference type="EMBL" id="KAB1225101.1"/>
    </source>
</evidence>
<dbReference type="GO" id="GO:0034196">
    <property type="term" value="P:acylglycerol transport"/>
    <property type="evidence" value="ECO:0007669"/>
    <property type="project" value="InterPro"/>
</dbReference>
<dbReference type="PANTHER" id="PTHR34954">
    <property type="entry name" value="EXPRESSED PROTEIN"/>
    <property type="match status" value="1"/>
</dbReference>
<dbReference type="CDD" id="cd00320">
    <property type="entry name" value="cpn10"/>
    <property type="match status" value="1"/>
</dbReference>
<name>A0A6A1WIS8_9ROSI</name>
<dbReference type="SUPFAM" id="SSF50129">
    <property type="entry name" value="GroES-like"/>
    <property type="match status" value="1"/>
</dbReference>
<comment type="caution">
    <text evidence="9">The sequence shown here is derived from an EMBL/GenBank/DDBJ whole genome shotgun (WGS) entry which is preliminary data.</text>
</comment>
<keyword evidence="10" id="KW-1185">Reference proteome</keyword>
<dbReference type="InterPro" id="IPR044160">
    <property type="entry name" value="TGD4-like"/>
</dbReference>
<dbReference type="Pfam" id="PF00166">
    <property type="entry name" value="Cpn10"/>
    <property type="match status" value="1"/>
</dbReference>
<dbReference type="SMART" id="SM00883">
    <property type="entry name" value="Cpn10"/>
    <property type="match status" value="1"/>
</dbReference>
<organism evidence="9 10">
    <name type="scientific">Morella rubra</name>
    <name type="common">Chinese bayberry</name>
    <dbReference type="NCBI Taxonomy" id="262757"/>
    <lineage>
        <taxon>Eukaryota</taxon>
        <taxon>Viridiplantae</taxon>
        <taxon>Streptophyta</taxon>
        <taxon>Embryophyta</taxon>
        <taxon>Tracheophyta</taxon>
        <taxon>Spermatophyta</taxon>
        <taxon>Magnoliopsida</taxon>
        <taxon>eudicotyledons</taxon>
        <taxon>Gunneridae</taxon>
        <taxon>Pentapetalae</taxon>
        <taxon>rosids</taxon>
        <taxon>fabids</taxon>
        <taxon>Fagales</taxon>
        <taxon>Myricaceae</taxon>
        <taxon>Morella</taxon>
    </lineage>
</organism>
<keyword evidence="6" id="KW-0143">Chaperone</keyword>
<evidence type="ECO:0000256" key="3">
    <source>
        <dbReference type="ARBA" id="ARBA00022528"/>
    </source>
</evidence>
<keyword evidence="8" id="KW-1133">Transmembrane helix</keyword>
<dbReference type="EMBL" id="RXIC02000019">
    <property type="protein sequence ID" value="KAB1225101.1"/>
    <property type="molecule type" value="Genomic_DNA"/>
</dbReference>
<evidence type="ECO:0000256" key="1">
    <source>
        <dbReference type="ARBA" id="ARBA00004229"/>
    </source>
</evidence>
<keyword evidence="4" id="KW-0934">Plastid</keyword>